<dbReference type="InterPro" id="IPR013857">
    <property type="entry name" value="NADH-UbQ_OxRdtase-assoc_prot30"/>
</dbReference>
<dbReference type="Proteomes" id="UP000622317">
    <property type="component" value="Unassembled WGS sequence"/>
</dbReference>
<keyword evidence="4" id="KW-1185">Reference proteome</keyword>
<dbReference type="EMBL" id="JACYFG010000040">
    <property type="protein sequence ID" value="MBD5781170.1"/>
    <property type="molecule type" value="Genomic_DNA"/>
</dbReference>
<name>A0A927IJ48_9BACT</name>
<proteinExistence type="predicted"/>
<dbReference type="InterPro" id="IPR008979">
    <property type="entry name" value="Galactose-bd-like_sf"/>
</dbReference>
<protein>
    <submittedName>
        <fullName evidence="3">CIA30 family protein</fullName>
    </submittedName>
</protein>
<accession>A0A927IJ48</accession>
<keyword evidence="1" id="KW-0732">Signal</keyword>
<reference evidence="3" key="1">
    <citation type="submission" date="2020-09" db="EMBL/GenBank/DDBJ databases">
        <title>Pelagicoccus enzymogenes sp. nov. with an EPS production, isolated from marine sediment.</title>
        <authorList>
            <person name="Feng X."/>
        </authorList>
    </citation>
    <scope>NUCLEOTIDE SEQUENCE</scope>
    <source>
        <strain evidence="3">NFK12</strain>
    </source>
</reference>
<gene>
    <name evidence="3" type="ORF">IEN85_16845</name>
</gene>
<feature type="chain" id="PRO_5036782622" evidence="1">
    <location>
        <begin position="23"/>
        <end position="190"/>
    </location>
</feature>
<dbReference type="SUPFAM" id="SSF49785">
    <property type="entry name" value="Galactose-binding domain-like"/>
    <property type="match status" value="1"/>
</dbReference>
<evidence type="ECO:0000313" key="4">
    <source>
        <dbReference type="Proteomes" id="UP000622317"/>
    </source>
</evidence>
<organism evidence="3 4">
    <name type="scientific">Pelagicoccus enzymogenes</name>
    <dbReference type="NCBI Taxonomy" id="2773457"/>
    <lineage>
        <taxon>Bacteria</taxon>
        <taxon>Pseudomonadati</taxon>
        <taxon>Verrucomicrobiota</taxon>
        <taxon>Opitutia</taxon>
        <taxon>Puniceicoccales</taxon>
        <taxon>Pelagicoccaceae</taxon>
        <taxon>Pelagicoccus</taxon>
    </lineage>
</organism>
<sequence length="190" mass="20542">MNSLKSLIAGLSLIATAFSANATQSLVDDFSDSEANSLGFPRLFADDTAAGGKTTTDYQVSEGTLSAKGNIQPPRGQPGWASAVFLLEASGQAQDLSQYQGIQLKIRIKKGNLSISANSSEVTNFDYHAAPIARKAGDAFQEVKIPFDSMRRAWSEQTKLNTKTIASLSLVAYDMQPGAFDFEVEEIRFY</sequence>
<evidence type="ECO:0000313" key="3">
    <source>
        <dbReference type="EMBL" id="MBD5781170.1"/>
    </source>
</evidence>
<evidence type="ECO:0000256" key="1">
    <source>
        <dbReference type="SAM" id="SignalP"/>
    </source>
</evidence>
<dbReference type="AlphaFoldDB" id="A0A927IJ48"/>
<dbReference type="Pfam" id="PF08547">
    <property type="entry name" value="CIA30"/>
    <property type="match status" value="1"/>
</dbReference>
<dbReference type="RefSeq" id="WP_191618271.1">
    <property type="nucleotide sequence ID" value="NZ_JACYFG010000040.1"/>
</dbReference>
<feature type="signal peptide" evidence="1">
    <location>
        <begin position="1"/>
        <end position="22"/>
    </location>
</feature>
<comment type="caution">
    <text evidence="3">The sequence shown here is derived from an EMBL/GenBank/DDBJ whole genome shotgun (WGS) entry which is preliminary data.</text>
</comment>
<evidence type="ECO:0000259" key="2">
    <source>
        <dbReference type="Pfam" id="PF08547"/>
    </source>
</evidence>
<feature type="domain" description="NADH:ubiquinone oxidoreductase intermediate-associated protein 30" evidence="2">
    <location>
        <begin position="45"/>
        <end position="184"/>
    </location>
</feature>